<evidence type="ECO:0000313" key="2">
    <source>
        <dbReference type="EnsemblPlants" id="OBART09G00410.1"/>
    </source>
</evidence>
<evidence type="ECO:0000313" key="3">
    <source>
        <dbReference type="Proteomes" id="UP000026960"/>
    </source>
</evidence>
<dbReference type="HOGENOM" id="CLU_2691653_0_0_1"/>
<accession>A0A0D3H3J0</accession>
<keyword evidence="1" id="KW-0732">Signal</keyword>
<evidence type="ECO:0000256" key="1">
    <source>
        <dbReference type="SAM" id="SignalP"/>
    </source>
</evidence>
<reference evidence="2" key="1">
    <citation type="journal article" date="2009" name="Rice">
        <title>De Novo Next Generation Sequencing of Plant Genomes.</title>
        <authorList>
            <person name="Rounsley S."/>
            <person name="Marri P.R."/>
            <person name="Yu Y."/>
            <person name="He R."/>
            <person name="Sisneros N."/>
            <person name="Goicoechea J.L."/>
            <person name="Lee S.J."/>
            <person name="Angelova A."/>
            <person name="Kudrna D."/>
            <person name="Luo M."/>
            <person name="Affourtit J."/>
            <person name="Desany B."/>
            <person name="Knight J."/>
            <person name="Niazi F."/>
            <person name="Egholm M."/>
            <person name="Wing R.A."/>
        </authorList>
    </citation>
    <scope>NUCLEOTIDE SEQUENCE [LARGE SCALE GENOMIC DNA]</scope>
    <source>
        <strain evidence="2">cv. IRGC 105608</strain>
    </source>
</reference>
<dbReference type="PaxDb" id="65489-OBART09G00410.1"/>
<sequence>MMAIFKKNTTALFLAALVILASLLSSCDADQDCVVRTLLNCIFSRCSQVCGYKPGAHCTDISKCCCPVGSPSKW</sequence>
<feature type="chain" id="PRO_5002263773" evidence="1">
    <location>
        <begin position="30"/>
        <end position="74"/>
    </location>
</feature>
<dbReference type="PROSITE" id="PS51257">
    <property type="entry name" value="PROKAR_LIPOPROTEIN"/>
    <property type="match status" value="1"/>
</dbReference>
<organism evidence="2">
    <name type="scientific">Oryza barthii</name>
    <dbReference type="NCBI Taxonomy" id="65489"/>
    <lineage>
        <taxon>Eukaryota</taxon>
        <taxon>Viridiplantae</taxon>
        <taxon>Streptophyta</taxon>
        <taxon>Embryophyta</taxon>
        <taxon>Tracheophyta</taxon>
        <taxon>Spermatophyta</taxon>
        <taxon>Magnoliopsida</taxon>
        <taxon>Liliopsida</taxon>
        <taxon>Poales</taxon>
        <taxon>Poaceae</taxon>
        <taxon>BOP clade</taxon>
        <taxon>Oryzoideae</taxon>
        <taxon>Oryzeae</taxon>
        <taxon>Oryzinae</taxon>
        <taxon>Oryza</taxon>
    </lineage>
</organism>
<name>A0A0D3H3J0_9ORYZ</name>
<proteinExistence type="predicted"/>
<dbReference type="Proteomes" id="UP000026960">
    <property type="component" value="Chromosome 9"/>
</dbReference>
<keyword evidence="3" id="KW-1185">Reference proteome</keyword>
<feature type="signal peptide" evidence="1">
    <location>
        <begin position="1"/>
        <end position="29"/>
    </location>
</feature>
<protein>
    <submittedName>
        <fullName evidence="2">Uncharacterized protein</fullName>
    </submittedName>
</protein>
<reference evidence="2" key="2">
    <citation type="submission" date="2015-03" db="UniProtKB">
        <authorList>
            <consortium name="EnsemblPlants"/>
        </authorList>
    </citation>
    <scope>IDENTIFICATION</scope>
</reference>
<dbReference type="EnsemblPlants" id="OBART09G00410.1">
    <property type="protein sequence ID" value="OBART09G00410.1"/>
    <property type="gene ID" value="OBART09G00410"/>
</dbReference>
<dbReference type="Gramene" id="OBART09G00410.1">
    <property type="protein sequence ID" value="OBART09G00410.1"/>
    <property type="gene ID" value="OBART09G00410"/>
</dbReference>
<dbReference type="AlphaFoldDB" id="A0A0D3H3J0"/>